<protein>
    <submittedName>
        <fullName evidence="3">Ethanolamine utilization protein EutN</fullName>
    </submittedName>
</protein>
<accession>A0A2J8GMQ7</accession>
<dbReference type="Proteomes" id="UP000248729">
    <property type="component" value="Unassembled WGS sequence"/>
</dbReference>
<dbReference type="Gene3D" id="2.40.50.220">
    <property type="entry name" value="EutN/Ccml"/>
    <property type="match status" value="1"/>
</dbReference>
<name>A0A2J8GMQ7_VIBDI</name>
<reference evidence="3 4" key="1">
    <citation type="submission" date="2018-06" db="EMBL/GenBank/DDBJ databases">
        <title>Freshwater and sediment microbial communities from various areas in North America, analyzing microbe dynamics in response to fracking.</title>
        <authorList>
            <person name="Lamendella R."/>
        </authorList>
    </citation>
    <scope>NUCLEOTIDE SEQUENCE [LARGE SCALE GENOMIC DNA]</scope>
    <source>
        <strain evidence="3 4">99A</strain>
    </source>
</reference>
<dbReference type="GO" id="GO:0031469">
    <property type="term" value="C:bacterial microcompartment"/>
    <property type="evidence" value="ECO:0007669"/>
    <property type="project" value="UniProtKB-SubCell"/>
</dbReference>
<dbReference type="EMBL" id="QLTR01000021">
    <property type="protein sequence ID" value="RAS60547.1"/>
    <property type="molecule type" value="Genomic_DNA"/>
</dbReference>
<evidence type="ECO:0000256" key="2">
    <source>
        <dbReference type="ARBA" id="ARBA00024446"/>
    </source>
</evidence>
<gene>
    <name evidence="3" type="ORF">DET48_12152</name>
</gene>
<dbReference type="CDD" id="cd01614">
    <property type="entry name" value="EutN_CcmL"/>
    <property type="match status" value="1"/>
</dbReference>
<evidence type="ECO:0000313" key="4">
    <source>
        <dbReference type="Proteomes" id="UP000248729"/>
    </source>
</evidence>
<dbReference type="AlphaFoldDB" id="A0A2J8GMQ7"/>
<comment type="caution">
    <text evidence="3">The sequence shown here is derived from an EMBL/GenBank/DDBJ whole genome shotgun (WGS) entry which is preliminary data.</text>
</comment>
<dbReference type="InterPro" id="IPR004992">
    <property type="entry name" value="EutN_CcmL"/>
</dbReference>
<evidence type="ECO:0000256" key="1">
    <source>
        <dbReference type="ARBA" id="ARBA00024322"/>
    </source>
</evidence>
<dbReference type="InterPro" id="IPR036677">
    <property type="entry name" value="EutN_CcmL_sf"/>
</dbReference>
<dbReference type="SUPFAM" id="SSF159133">
    <property type="entry name" value="EutN/CcmL-like"/>
    <property type="match status" value="1"/>
</dbReference>
<dbReference type="PANTHER" id="PTHR36539">
    <property type="entry name" value="ETHANOLAMINE UTILIZATION PROTEIN EUTN"/>
    <property type="match status" value="1"/>
</dbReference>
<dbReference type="RefSeq" id="WP_102941954.1">
    <property type="nucleotide sequence ID" value="NZ_QLTR01000021.1"/>
</dbReference>
<sequence>MDLAKVVGSVVSTQKSESLVGRKLLLVQPVGTDGQSPKMPGFPPEVAVDCVGAGDGEFVLLTRGSSARACLNNDRSAADLCVVAILDSLSVSDK</sequence>
<dbReference type="PANTHER" id="PTHR36539:SF1">
    <property type="entry name" value="BACTERIAL MICROCOMPARTMENT SHELL VERTEX PROTEIN EUTN"/>
    <property type="match status" value="1"/>
</dbReference>
<dbReference type="PROSITE" id="PS51932">
    <property type="entry name" value="BMV"/>
    <property type="match status" value="1"/>
</dbReference>
<keyword evidence="2" id="KW-1283">Bacterial microcompartment</keyword>
<evidence type="ECO:0000313" key="3">
    <source>
        <dbReference type="EMBL" id="RAS60547.1"/>
    </source>
</evidence>
<organism evidence="3 4">
    <name type="scientific">Vibrio diazotrophicus</name>
    <dbReference type="NCBI Taxonomy" id="685"/>
    <lineage>
        <taxon>Bacteria</taxon>
        <taxon>Pseudomonadati</taxon>
        <taxon>Pseudomonadota</taxon>
        <taxon>Gammaproteobacteria</taxon>
        <taxon>Vibrionales</taxon>
        <taxon>Vibrionaceae</taxon>
        <taxon>Vibrio</taxon>
    </lineage>
</organism>
<proteinExistence type="predicted"/>
<comment type="subcellular location">
    <subcellularLocation>
        <location evidence="1">Bacterial microcompartment</location>
    </subcellularLocation>
</comment>
<dbReference type="Pfam" id="PF03319">
    <property type="entry name" value="EutN_CcmL"/>
    <property type="match status" value="1"/>
</dbReference>